<protein>
    <submittedName>
        <fullName evidence="1">Uncharacterized protein</fullName>
    </submittedName>
</protein>
<accession>A0A6B2LCA4</accession>
<proteinExistence type="predicted"/>
<dbReference type="EMBL" id="GIBP01005645">
    <property type="protein sequence ID" value="NDV34614.1"/>
    <property type="molecule type" value="Transcribed_RNA"/>
</dbReference>
<evidence type="ECO:0000313" key="1">
    <source>
        <dbReference type="EMBL" id="NDV34614.1"/>
    </source>
</evidence>
<organism evidence="1">
    <name type="scientific">Arcella intermedia</name>
    <dbReference type="NCBI Taxonomy" id="1963864"/>
    <lineage>
        <taxon>Eukaryota</taxon>
        <taxon>Amoebozoa</taxon>
        <taxon>Tubulinea</taxon>
        <taxon>Elardia</taxon>
        <taxon>Arcellinida</taxon>
        <taxon>Sphaerothecina</taxon>
        <taxon>Arcellidae</taxon>
        <taxon>Arcella</taxon>
    </lineage>
</organism>
<sequence length="103" mass="10737">MVAGEGVGWGVGGWEEGWEAVWEGEDCRAGGWAGVWEAVGEGDISWEEVGLVWGALSGFGVSDWSDADSGVLSGWTGGRGEEGVGCAWGSLASPFVFVWVCFC</sequence>
<reference evidence="1" key="1">
    <citation type="journal article" date="2020" name="J. Eukaryot. Microbiol.">
        <title>De novo Sequencing, Assembly and Annotation of the Transcriptome for the Free-Living Testate Amoeba Arcella intermedia.</title>
        <authorList>
            <person name="Ribeiro G.M."/>
            <person name="Porfirio-Sousa A.L."/>
            <person name="Maurer-Alcala X.X."/>
            <person name="Katz L.A."/>
            <person name="Lahr D.J.G."/>
        </authorList>
    </citation>
    <scope>NUCLEOTIDE SEQUENCE</scope>
</reference>
<name>A0A6B2LCA4_9EUKA</name>
<dbReference type="AlphaFoldDB" id="A0A6B2LCA4"/>